<dbReference type="GO" id="GO:0016747">
    <property type="term" value="F:acyltransferase activity, transferring groups other than amino-acyl groups"/>
    <property type="evidence" value="ECO:0007669"/>
    <property type="project" value="InterPro"/>
</dbReference>
<evidence type="ECO:0000313" key="3">
    <source>
        <dbReference type="Proteomes" id="UP000266178"/>
    </source>
</evidence>
<sequence>MHVREVKPLDLEPLGEIAYRTGFFGDSAHRFFPAQALFCDLWVRPYLEGAGCCGFIGEDETGKPLGYILGTCNLRQYQRWILQHLPRLLLRALRGEYPGLLGSLPYLVRMARYPTHLAPLETYPAQLHINLLPESRGQGLGSQLMEAYLSCLRSRNVMGVQLSTTRENTAAVGLYQKFGFHVYSEYQSPLWQPWLGRSTGHVVMVRGLS</sequence>
<accession>A0A399F5U6</accession>
<protein>
    <submittedName>
        <fullName evidence="2">Putative acetyltransferase OgpAT</fullName>
        <ecNumber evidence="2">2.3.-.-</ecNumber>
    </submittedName>
</protein>
<reference evidence="2 3" key="1">
    <citation type="submission" date="2018-08" db="EMBL/GenBank/DDBJ databases">
        <title>Meiothermus granaticius genome AF-68 sequencing project.</title>
        <authorList>
            <person name="Da Costa M.S."/>
            <person name="Albuquerque L."/>
            <person name="Raposo P."/>
            <person name="Froufe H.J.C."/>
            <person name="Barroso C.S."/>
            <person name="Egas C."/>
        </authorList>
    </citation>
    <scope>NUCLEOTIDE SEQUENCE [LARGE SCALE GENOMIC DNA]</scope>
    <source>
        <strain evidence="2 3">AF-68</strain>
    </source>
</reference>
<dbReference type="InterPro" id="IPR016181">
    <property type="entry name" value="Acyl_CoA_acyltransferase"/>
</dbReference>
<dbReference type="PROSITE" id="PS51186">
    <property type="entry name" value="GNAT"/>
    <property type="match status" value="1"/>
</dbReference>
<proteinExistence type="predicted"/>
<dbReference type="Gene3D" id="3.40.630.30">
    <property type="match status" value="1"/>
</dbReference>
<dbReference type="Proteomes" id="UP000266178">
    <property type="component" value="Unassembled WGS sequence"/>
</dbReference>
<dbReference type="EC" id="2.3.-.-" evidence="2"/>
<dbReference type="Pfam" id="PF00583">
    <property type="entry name" value="Acetyltransf_1"/>
    <property type="match status" value="1"/>
</dbReference>
<dbReference type="AlphaFoldDB" id="A0A399F5U6"/>
<gene>
    <name evidence="2" type="ORF">Mgrana_02004</name>
</gene>
<keyword evidence="2" id="KW-0808">Transferase</keyword>
<dbReference type="InterPro" id="IPR000182">
    <property type="entry name" value="GNAT_dom"/>
</dbReference>
<dbReference type="RefSeq" id="WP_119357479.1">
    <property type="nucleotide sequence ID" value="NZ_BJXM01000004.1"/>
</dbReference>
<keyword evidence="2" id="KW-0012">Acyltransferase</keyword>
<dbReference type="EMBL" id="QWLB01000025">
    <property type="protein sequence ID" value="RIH92127.1"/>
    <property type="molecule type" value="Genomic_DNA"/>
</dbReference>
<dbReference type="OrthoDB" id="9797178at2"/>
<name>A0A399F5U6_9DEIN</name>
<evidence type="ECO:0000313" key="2">
    <source>
        <dbReference type="EMBL" id="RIH92127.1"/>
    </source>
</evidence>
<dbReference type="CDD" id="cd04301">
    <property type="entry name" value="NAT_SF"/>
    <property type="match status" value="1"/>
</dbReference>
<feature type="domain" description="N-acetyltransferase" evidence="1">
    <location>
        <begin position="1"/>
        <end position="209"/>
    </location>
</feature>
<organism evidence="2 3">
    <name type="scientific">Meiothermus granaticius NBRC 107808</name>
    <dbReference type="NCBI Taxonomy" id="1227551"/>
    <lineage>
        <taxon>Bacteria</taxon>
        <taxon>Thermotogati</taxon>
        <taxon>Deinococcota</taxon>
        <taxon>Deinococci</taxon>
        <taxon>Thermales</taxon>
        <taxon>Thermaceae</taxon>
        <taxon>Meiothermus</taxon>
    </lineage>
</organism>
<comment type="caution">
    <text evidence="2">The sequence shown here is derived from an EMBL/GenBank/DDBJ whole genome shotgun (WGS) entry which is preliminary data.</text>
</comment>
<dbReference type="SUPFAM" id="SSF55729">
    <property type="entry name" value="Acyl-CoA N-acyltransferases (Nat)"/>
    <property type="match status" value="1"/>
</dbReference>
<evidence type="ECO:0000259" key="1">
    <source>
        <dbReference type="PROSITE" id="PS51186"/>
    </source>
</evidence>
<keyword evidence="3" id="KW-1185">Reference proteome</keyword>